<evidence type="ECO:0000313" key="3">
    <source>
        <dbReference type="Proteomes" id="UP001054837"/>
    </source>
</evidence>
<evidence type="ECO:0000313" key="2">
    <source>
        <dbReference type="EMBL" id="GIY77530.1"/>
    </source>
</evidence>
<keyword evidence="3" id="KW-1185">Reference proteome</keyword>
<gene>
    <name evidence="2" type="ORF">CDAR_238531</name>
</gene>
<name>A0AAV4W411_9ARAC</name>
<evidence type="ECO:0000256" key="1">
    <source>
        <dbReference type="SAM" id="MobiDB-lite"/>
    </source>
</evidence>
<evidence type="ECO:0008006" key="4">
    <source>
        <dbReference type="Google" id="ProtNLM"/>
    </source>
</evidence>
<dbReference type="EMBL" id="BPLQ01014137">
    <property type="protein sequence ID" value="GIY77530.1"/>
    <property type="molecule type" value="Genomic_DNA"/>
</dbReference>
<protein>
    <recommendedName>
        <fullName evidence="4">Transmembrane protein</fullName>
    </recommendedName>
</protein>
<feature type="compositionally biased region" description="Basic and acidic residues" evidence="1">
    <location>
        <begin position="8"/>
        <end position="37"/>
    </location>
</feature>
<feature type="region of interest" description="Disordered" evidence="1">
    <location>
        <begin position="1"/>
        <end position="37"/>
    </location>
</feature>
<dbReference type="AlphaFoldDB" id="A0AAV4W411"/>
<reference evidence="2 3" key="1">
    <citation type="submission" date="2021-06" db="EMBL/GenBank/DDBJ databases">
        <title>Caerostris darwini draft genome.</title>
        <authorList>
            <person name="Kono N."/>
            <person name="Arakawa K."/>
        </authorList>
    </citation>
    <scope>NUCLEOTIDE SEQUENCE [LARGE SCALE GENOMIC DNA]</scope>
</reference>
<accession>A0AAV4W411</accession>
<dbReference type="Proteomes" id="UP001054837">
    <property type="component" value="Unassembled WGS sequence"/>
</dbReference>
<sequence length="95" mass="10879">MISLKVEMNSKSRSKETNEKENSSMLGHEVRSSLRAQKLRETNPCEIDAADNQRMSPPFSVFLVVGHLMPRLAVGIYYRTKHLDEKKKVDITMSI</sequence>
<comment type="caution">
    <text evidence="2">The sequence shown here is derived from an EMBL/GenBank/DDBJ whole genome shotgun (WGS) entry which is preliminary data.</text>
</comment>
<proteinExistence type="predicted"/>
<organism evidence="2 3">
    <name type="scientific">Caerostris darwini</name>
    <dbReference type="NCBI Taxonomy" id="1538125"/>
    <lineage>
        <taxon>Eukaryota</taxon>
        <taxon>Metazoa</taxon>
        <taxon>Ecdysozoa</taxon>
        <taxon>Arthropoda</taxon>
        <taxon>Chelicerata</taxon>
        <taxon>Arachnida</taxon>
        <taxon>Araneae</taxon>
        <taxon>Araneomorphae</taxon>
        <taxon>Entelegynae</taxon>
        <taxon>Araneoidea</taxon>
        <taxon>Araneidae</taxon>
        <taxon>Caerostris</taxon>
    </lineage>
</organism>